<gene>
    <name evidence="11" type="primary">Ovch2</name>
    <name evidence="11" type="ORF">HEMCOM_R12162</name>
</gene>
<evidence type="ECO:0000256" key="4">
    <source>
        <dbReference type="ARBA" id="ARBA00022825"/>
    </source>
</evidence>
<dbReference type="PANTHER" id="PTHR24252">
    <property type="entry name" value="ACROSIN-RELATED"/>
    <property type="match status" value="1"/>
</dbReference>
<dbReference type="Gene3D" id="2.40.10.10">
    <property type="entry name" value="Trypsin-like serine proteases"/>
    <property type="match status" value="2"/>
</dbReference>
<dbReference type="InterPro" id="IPR000859">
    <property type="entry name" value="CUB_dom"/>
</dbReference>
<dbReference type="InterPro" id="IPR009003">
    <property type="entry name" value="Peptidase_S1_PA"/>
</dbReference>
<dbReference type="FunFam" id="2.40.10.10:FF:000003">
    <property type="entry name" value="Transmembrane serine protease 3"/>
    <property type="match status" value="2"/>
</dbReference>
<evidence type="ECO:0000313" key="12">
    <source>
        <dbReference type="Proteomes" id="UP000518305"/>
    </source>
</evidence>
<feature type="domain" description="CUB" evidence="9">
    <location>
        <begin position="410"/>
        <end position="522"/>
    </location>
</feature>
<organism evidence="11 12">
    <name type="scientific">Hemiprocne comata</name>
    <dbReference type="NCBI Taxonomy" id="243314"/>
    <lineage>
        <taxon>Eukaryota</taxon>
        <taxon>Metazoa</taxon>
        <taxon>Chordata</taxon>
        <taxon>Craniata</taxon>
        <taxon>Vertebrata</taxon>
        <taxon>Euteleostomi</taxon>
        <taxon>Archelosauria</taxon>
        <taxon>Archosauria</taxon>
        <taxon>Dinosauria</taxon>
        <taxon>Saurischia</taxon>
        <taxon>Theropoda</taxon>
        <taxon>Coelurosauria</taxon>
        <taxon>Aves</taxon>
        <taxon>Neognathae</taxon>
        <taxon>Neoaves</taxon>
        <taxon>Strisores</taxon>
        <taxon>Apodiformes</taxon>
        <taxon>Apodidae</taxon>
        <taxon>Hemiprocninae</taxon>
        <taxon>Hemiprocne</taxon>
    </lineage>
</organism>
<dbReference type="Proteomes" id="UP000518305">
    <property type="component" value="Unassembled WGS sequence"/>
</dbReference>
<feature type="non-terminal residue" evidence="11">
    <location>
        <position position="825"/>
    </location>
</feature>
<evidence type="ECO:0000256" key="8">
    <source>
        <dbReference type="RuleBase" id="RU363034"/>
    </source>
</evidence>
<feature type="domain" description="Peptidase S1" evidence="10">
    <location>
        <begin position="575"/>
        <end position="813"/>
    </location>
</feature>
<dbReference type="InterPro" id="IPR035914">
    <property type="entry name" value="Sperma_CUB_dom_sf"/>
</dbReference>
<evidence type="ECO:0000256" key="6">
    <source>
        <dbReference type="ARBA" id="ARBA00023329"/>
    </source>
</evidence>
<dbReference type="GO" id="GO:0030133">
    <property type="term" value="C:transport vesicle"/>
    <property type="evidence" value="ECO:0007669"/>
    <property type="project" value="UniProtKB-SubCell"/>
</dbReference>
<dbReference type="InterPro" id="IPR018114">
    <property type="entry name" value="TRYPSIN_HIS"/>
</dbReference>
<dbReference type="CDD" id="cd00190">
    <property type="entry name" value="Tryp_SPc"/>
    <property type="match status" value="2"/>
</dbReference>
<keyword evidence="12" id="KW-1185">Reference proteome</keyword>
<feature type="domain" description="CUB" evidence="9">
    <location>
        <begin position="285"/>
        <end position="395"/>
    </location>
</feature>
<evidence type="ECO:0000256" key="3">
    <source>
        <dbReference type="ARBA" id="ARBA00022801"/>
    </source>
</evidence>
<dbReference type="PANTHER" id="PTHR24252:SF18">
    <property type="entry name" value="OVOCHYMASE 1"/>
    <property type="match status" value="1"/>
</dbReference>
<dbReference type="PROSITE" id="PS50240">
    <property type="entry name" value="TRYPSIN_DOM"/>
    <property type="match status" value="2"/>
</dbReference>
<protein>
    <submittedName>
        <fullName evidence="11">OVCH2 protein</fullName>
    </submittedName>
</protein>
<dbReference type="EMBL" id="VWZJ01011851">
    <property type="protein sequence ID" value="NXG65224.1"/>
    <property type="molecule type" value="Genomic_DNA"/>
</dbReference>
<dbReference type="CDD" id="cd00041">
    <property type="entry name" value="CUB"/>
    <property type="match status" value="2"/>
</dbReference>
<dbReference type="GO" id="GO:0006508">
    <property type="term" value="P:proteolysis"/>
    <property type="evidence" value="ECO:0007669"/>
    <property type="project" value="UniProtKB-KW"/>
</dbReference>
<accession>A0A7K9DKN5</accession>
<dbReference type="InterPro" id="IPR043504">
    <property type="entry name" value="Peptidase_S1_PA_chymotrypsin"/>
</dbReference>
<evidence type="ECO:0000256" key="1">
    <source>
        <dbReference type="ARBA" id="ARBA00004398"/>
    </source>
</evidence>
<keyword evidence="6" id="KW-0968">Cytoplasmic vesicle</keyword>
<feature type="domain" description="Peptidase S1" evidence="10">
    <location>
        <begin position="29"/>
        <end position="278"/>
    </location>
</feature>
<comment type="caution">
    <text evidence="11">The sequence shown here is derived from an EMBL/GenBank/DDBJ whole genome shotgun (WGS) entry which is preliminary data.</text>
</comment>
<dbReference type="InterPro" id="IPR033116">
    <property type="entry name" value="TRYPSIN_SER"/>
</dbReference>
<keyword evidence="5 7" id="KW-1015">Disulfide bond</keyword>
<reference evidence="11 12" key="1">
    <citation type="submission" date="2019-09" db="EMBL/GenBank/DDBJ databases">
        <title>Bird 10,000 Genomes (B10K) Project - Family phase.</title>
        <authorList>
            <person name="Zhang G."/>
        </authorList>
    </citation>
    <scope>NUCLEOTIDE SEQUENCE [LARGE SCALE GENOMIC DNA]</scope>
    <source>
        <strain evidence="11">B10K-DU-001-23</strain>
        <tissue evidence="11">Muscle</tissue>
    </source>
</reference>
<dbReference type="PRINTS" id="PR00722">
    <property type="entry name" value="CHYMOTRYPSIN"/>
</dbReference>
<dbReference type="SUPFAM" id="SSF49854">
    <property type="entry name" value="Spermadhesin, CUB domain"/>
    <property type="match status" value="2"/>
</dbReference>
<dbReference type="SMART" id="SM00042">
    <property type="entry name" value="CUB"/>
    <property type="match status" value="2"/>
</dbReference>
<dbReference type="AlphaFoldDB" id="A0A7K9DKN5"/>
<evidence type="ECO:0000256" key="7">
    <source>
        <dbReference type="PROSITE-ProRule" id="PRU00059"/>
    </source>
</evidence>
<dbReference type="FunFam" id="2.60.120.290:FF:000005">
    <property type="entry name" value="Procollagen C-endopeptidase enhancer 1"/>
    <property type="match status" value="2"/>
</dbReference>
<dbReference type="GO" id="GO:0009566">
    <property type="term" value="P:fertilization"/>
    <property type="evidence" value="ECO:0007669"/>
    <property type="project" value="UniProtKB-ARBA"/>
</dbReference>
<evidence type="ECO:0000259" key="10">
    <source>
        <dbReference type="PROSITE" id="PS50240"/>
    </source>
</evidence>
<dbReference type="SUPFAM" id="SSF50494">
    <property type="entry name" value="Trypsin-like serine proteases"/>
    <property type="match status" value="2"/>
</dbReference>
<dbReference type="OrthoDB" id="6380398at2759"/>
<dbReference type="GO" id="GO:0004252">
    <property type="term" value="F:serine-type endopeptidase activity"/>
    <property type="evidence" value="ECO:0007669"/>
    <property type="project" value="InterPro"/>
</dbReference>
<dbReference type="PROSITE" id="PS00134">
    <property type="entry name" value="TRYPSIN_HIS"/>
    <property type="match status" value="2"/>
</dbReference>
<dbReference type="PROSITE" id="PS01180">
    <property type="entry name" value="CUB"/>
    <property type="match status" value="2"/>
</dbReference>
<comment type="caution">
    <text evidence="7">Lacks conserved residue(s) required for the propagation of feature annotation.</text>
</comment>
<comment type="subcellular location">
    <subcellularLocation>
        <location evidence="1">Cytoplasmic vesicle</location>
        <location evidence="1">Secretory vesicle</location>
    </subcellularLocation>
</comment>
<keyword evidence="3 8" id="KW-0378">Hydrolase</keyword>
<name>A0A7K9DKN5_9AVES</name>
<proteinExistence type="predicted"/>
<feature type="non-terminal residue" evidence="11">
    <location>
        <position position="1"/>
    </location>
</feature>
<keyword evidence="2 8" id="KW-0645">Protease</keyword>
<dbReference type="SMART" id="SM00020">
    <property type="entry name" value="Tryp_SPc"/>
    <property type="match status" value="2"/>
</dbReference>
<feature type="disulfide bond" evidence="7">
    <location>
        <begin position="410"/>
        <end position="437"/>
    </location>
</feature>
<evidence type="ECO:0000256" key="5">
    <source>
        <dbReference type="ARBA" id="ARBA00023157"/>
    </source>
</evidence>
<dbReference type="Gene3D" id="2.60.120.290">
    <property type="entry name" value="Spermadhesin, CUB domain"/>
    <property type="match status" value="2"/>
</dbReference>
<dbReference type="Pfam" id="PF00431">
    <property type="entry name" value="CUB"/>
    <property type="match status" value="2"/>
</dbReference>
<keyword evidence="4 8" id="KW-0720">Serine protease</keyword>
<evidence type="ECO:0000313" key="11">
    <source>
        <dbReference type="EMBL" id="NXG65224.1"/>
    </source>
</evidence>
<dbReference type="InterPro" id="IPR001314">
    <property type="entry name" value="Peptidase_S1A"/>
</dbReference>
<sequence>PPFYSSGPKCGQKVEETKPWNYFNLFTRIVGGNQVKQGSHPWQVSLKRRQKHFCGGTIVSAQWVVTAAHCILDRNLLQYLNVTAGEHDLRIKENGEQTLPVKYVIKHPKFDPRRPMNYDIALLQLDGAFNFSSSVLPACLPDPGKKFEAGYICTASGWGRLNENGVLPQVLHEVNLPILNSKECSRALSTLKKPIQGDTIMCAGFPDGGKDACQGDSGGPFMCRGKHGAWTLAGVISWGMGCARAWISNEKKKHYDRGSPGIFTDLSAVLSWIQENMSAAFCRIQDGKLPDSEGELHFPGSPKQFYQNHQLCVWTLFVPEGNYISLHFSHFDIEQGTFCDYDSLSVYSKDDRLIGKFCGGDIPLPILIGSNSIRLKFVSDDKYYGTGFSMTYKALTPDILPGKSKSNSGCESLAVLFEERALQSMNYPEHYSNMADCQWIICAPQDHVIKLTYQSFEVEQSEDCSYDAVTVYEDVGKKEEIAKSCGFALPAPVLSSSAMMLVVFRSDETETFGGFRATISFVHATGKRTVGYLLHRLFFASPNPNSEDSLRHLYFLSGDICGMPSNQPRFILSRIIGGEEAVPYSWPWQVSVQISDEHICGGAVLAKEWVVTAAHCFNSKELYRDLWMVVTGLHDLTEQEYRQKRSIKQYIIHPNFNKTTMDSDIALLELAEPLEFNRYVRPVCLPAKEEAVQPSKVCVVTGWGAHEGMQEKGKKLHQLEVPILVLDTCQSYYINLPSKVTQRMICAGFPLEEGKDSCTGDSGGPLVCPSEDNSGFYTLHGITSWGLGCGRKSYPGVYTNVGDFVDWIKRSVNSSGMYEKPIKLT</sequence>
<dbReference type="InterPro" id="IPR001254">
    <property type="entry name" value="Trypsin_dom"/>
</dbReference>
<dbReference type="Pfam" id="PF00089">
    <property type="entry name" value="Trypsin"/>
    <property type="match status" value="2"/>
</dbReference>
<evidence type="ECO:0000256" key="2">
    <source>
        <dbReference type="ARBA" id="ARBA00022670"/>
    </source>
</evidence>
<dbReference type="PROSITE" id="PS00135">
    <property type="entry name" value="TRYPSIN_SER"/>
    <property type="match status" value="2"/>
</dbReference>
<evidence type="ECO:0000259" key="9">
    <source>
        <dbReference type="PROSITE" id="PS01180"/>
    </source>
</evidence>